<feature type="region of interest" description="Disordered" evidence="1">
    <location>
        <begin position="158"/>
        <end position="180"/>
    </location>
</feature>
<organism evidence="2">
    <name type="scientific">viral metagenome</name>
    <dbReference type="NCBI Taxonomy" id="1070528"/>
    <lineage>
        <taxon>unclassified sequences</taxon>
        <taxon>metagenomes</taxon>
        <taxon>organismal metagenomes</taxon>
    </lineage>
</organism>
<evidence type="ECO:0000313" key="2">
    <source>
        <dbReference type="EMBL" id="QHT20183.1"/>
    </source>
</evidence>
<dbReference type="AlphaFoldDB" id="A0A6C0DV87"/>
<evidence type="ECO:0000256" key="1">
    <source>
        <dbReference type="SAM" id="MobiDB-lite"/>
    </source>
</evidence>
<proteinExistence type="predicted"/>
<dbReference type="EMBL" id="MN739677">
    <property type="protein sequence ID" value="QHT20183.1"/>
    <property type="molecule type" value="Genomic_DNA"/>
</dbReference>
<sequence>MWTEKDKTLFTIVNNFGEKDLEAQIEQASNKFSHLKKRPDFFTIFGVYDLTKDIFIWQNKMNILSYDFSKKYLPIFDSDETLKKIFEPIVKFDKKDMNVIPYLMEALNAEYSVVRFKSHTAYMYALVKLDDIKETFNFDEFDAALFFYRYFENIDKKYKSKQKKQKKQKKQRSKRQSTDI</sequence>
<name>A0A6C0DV87_9ZZZZ</name>
<protein>
    <submittedName>
        <fullName evidence="2">Uncharacterized protein</fullName>
    </submittedName>
</protein>
<reference evidence="2" key="1">
    <citation type="journal article" date="2020" name="Nature">
        <title>Giant virus diversity and host interactions through global metagenomics.</title>
        <authorList>
            <person name="Schulz F."/>
            <person name="Roux S."/>
            <person name="Paez-Espino D."/>
            <person name="Jungbluth S."/>
            <person name="Walsh D.A."/>
            <person name="Denef V.J."/>
            <person name="McMahon K.D."/>
            <person name="Konstantinidis K.T."/>
            <person name="Eloe-Fadrosh E.A."/>
            <person name="Kyrpides N.C."/>
            <person name="Woyke T."/>
        </authorList>
    </citation>
    <scope>NUCLEOTIDE SEQUENCE</scope>
    <source>
        <strain evidence="2">GVMAG-M-3300023174-60</strain>
    </source>
</reference>
<accession>A0A6C0DV87</accession>